<feature type="region of interest" description="Disordered" evidence="5">
    <location>
        <begin position="1"/>
        <end position="26"/>
    </location>
</feature>
<protein>
    <submittedName>
        <fullName evidence="8">Sulfate transporter</fullName>
    </submittedName>
</protein>
<dbReference type="RefSeq" id="WP_015746496.1">
    <property type="nucleotide sequence ID" value="NC_013235.1"/>
</dbReference>
<dbReference type="InterPro" id="IPR001902">
    <property type="entry name" value="SLC26A/SulP_fam"/>
</dbReference>
<evidence type="ECO:0000256" key="4">
    <source>
        <dbReference type="ARBA" id="ARBA00023136"/>
    </source>
</evidence>
<evidence type="ECO:0000313" key="8">
    <source>
        <dbReference type="EMBL" id="ACV77582.1"/>
    </source>
</evidence>
<feature type="transmembrane region" description="Helical" evidence="6">
    <location>
        <begin position="298"/>
        <end position="317"/>
    </location>
</feature>
<feature type="transmembrane region" description="Helical" evidence="6">
    <location>
        <begin position="89"/>
        <end position="108"/>
    </location>
</feature>
<keyword evidence="3 6" id="KW-1133">Transmembrane helix</keyword>
<dbReference type="GO" id="GO:0055085">
    <property type="term" value="P:transmembrane transport"/>
    <property type="evidence" value="ECO:0007669"/>
    <property type="project" value="InterPro"/>
</dbReference>
<feature type="transmembrane region" description="Helical" evidence="6">
    <location>
        <begin position="177"/>
        <end position="199"/>
    </location>
</feature>
<dbReference type="EMBL" id="CP001737">
    <property type="protein sequence ID" value="ACV77582.1"/>
    <property type="molecule type" value="Genomic_DNA"/>
</dbReference>
<reference evidence="9" key="1">
    <citation type="submission" date="2009-09" db="EMBL/GenBank/DDBJ databases">
        <title>The complete genome of Nakamurella multipartita DSM 44233.</title>
        <authorList>
            <consortium name="US DOE Joint Genome Institute (JGI-PGF)"/>
            <person name="Lucas S."/>
            <person name="Copeland A."/>
            <person name="Lapidus A."/>
            <person name="Glavina del Rio T."/>
            <person name="Dalin E."/>
            <person name="Tice H."/>
            <person name="Bruce D."/>
            <person name="Goodwin L."/>
            <person name="Pitluck S."/>
            <person name="Kyrpides N."/>
            <person name="Mavromatis K."/>
            <person name="Ivanova N."/>
            <person name="Ovchinnikova G."/>
            <person name="Sims D."/>
            <person name="Meincke L."/>
            <person name="Brettin T."/>
            <person name="Detter J.C."/>
            <person name="Han C."/>
            <person name="Larimer F."/>
            <person name="Land M."/>
            <person name="Hauser L."/>
            <person name="Markowitz V."/>
            <person name="Cheng J.-F."/>
            <person name="Hugenholtz P."/>
            <person name="Woyke T."/>
            <person name="Wu D."/>
            <person name="Klenk H.-P."/>
            <person name="Eisen J.A."/>
        </authorList>
    </citation>
    <scope>NUCLEOTIDE SEQUENCE [LARGE SCALE GENOMIC DNA]</scope>
    <source>
        <strain evidence="9">ATCC 700099 / DSM 44233 / CIP 104796 / JCM 9543 / NBRC 105858 / Y-104</strain>
    </source>
</reference>
<dbReference type="eggNOG" id="COG0659">
    <property type="taxonomic scope" value="Bacteria"/>
</dbReference>
<dbReference type="InterPro" id="IPR011547">
    <property type="entry name" value="SLC26A/SulP_dom"/>
</dbReference>
<dbReference type="HOGENOM" id="CLU_003182_13_1_11"/>
<keyword evidence="2 6" id="KW-0812">Transmembrane</keyword>
<organism evidence="8 9">
    <name type="scientific">Nakamurella multipartita (strain ATCC 700099 / DSM 44233 / CIP 104796 / JCM 9543 / NBRC 105858 / Y-104)</name>
    <name type="common">Microsphaera multipartita</name>
    <dbReference type="NCBI Taxonomy" id="479431"/>
    <lineage>
        <taxon>Bacteria</taxon>
        <taxon>Bacillati</taxon>
        <taxon>Actinomycetota</taxon>
        <taxon>Actinomycetes</taxon>
        <taxon>Nakamurellales</taxon>
        <taxon>Nakamurellaceae</taxon>
        <taxon>Nakamurella</taxon>
    </lineage>
</organism>
<evidence type="ECO:0000256" key="2">
    <source>
        <dbReference type="ARBA" id="ARBA00022692"/>
    </source>
</evidence>
<dbReference type="InParanoid" id="C8XCL7"/>
<feature type="transmembrane region" description="Helical" evidence="6">
    <location>
        <begin position="371"/>
        <end position="391"/>
    </location>
</feature>
<dbReference type="KEGG" id="nml:Namu_1175"/>
<accession>C8XCL7</accession>
<feature type="transmembrane region" description="Helical" evidence="6">
    <location>
        <begin position="115"/>
        <end position="133"/>
    </location>
</feature>
<dbReference type="Proteomes" id="UP000002218">
    <property type="component" value="Chromosome"/>
</dbReference>
<feature type="transmembrane region" description="Helical" evidence="6">
    <location>
        <begin position="247"/>
        <end position="266"/>
    </location>
</feature>
<proteinExistence type="predicted"/>
<evidence type="ECO:0000259" key="7">
    <source>
        <dbReference type="PROSITE" id="PS50801"/>
    </source>
</evidence>
<gene>
    <name evidence="8" type="ordered locus">Namu_1175</name>
</gene>
<keyword evidence="4 6" id="KW-0472">Membrane</keyword>
<reference evidence="8 9" key="2">
    <citation type="journal article" date="2010" name="Stand. Genomic Sci.">
        <title>Complete genome sequence of Nakamurella multipartita type strain (Y-104).</title>
        <authorList>
            <person name="Tice H."/>
            <person name="Mayilraj S."/>
            <person name="Sims D."/>
            <person name="Lapidus A."/>
            <person name="Nolan M."/>
            <person name="Lucas S."/>
            <person name="Glavina Del Rio T."/>
            <person name="Copeland A."/>
            <person name="Cheng J.F."/>
            <person name="Meincke L."/>
            <person name="Bruce D."/>
            <person name="Goodwin L."/>
            <person name="Pitluck S."/>
            <person name="Ivanova N."/>
            <person name="Mavromatis K."/>
            <person name="Ovchinnikova G."/>
            <person name="Pati A."/>
            <person name="Chen A."/>
            <person name="Palaniappan K."/>
            <person name="Land M."/>
            <person name="Hauser L."/>
            <person name="Chang Y.J."/>
            <person name="Jeffries C.D."/>
            <person name="Detter J.C."/>
            <person name="Brettin T."/>
            <person name="Rohde M."/>
            <person name="Goker M."/>
            <person name="Bristow J."/>
            <person name="Eisen J.A."/>
            <person name="Markowitz V."/>
            <person name="Hugenholtz P."/>
            <person name="Kyrpides N.C."/>
            <person name="Klenk H.P."/>
            <person name="Chen F."/>
        </authorList>
    </citation>
    <scope>NUCLEOTIDE SEQUENCE [LARGE SCALE GENOMIC DNA]</scope>
    <source>
        <strain evidence="9">ATCC 700099 / DSM 44233 / CIP 104796 / JCM 9543 / NBRC 105858 / Y-104</strain>
    </source>
</reference>
<dbReference type="PROSITE" id="PS50801">
    <property type="entry name" value="STAS"/>
    <property type="match status" value="1"/>
</dbReference>
<dbReference type="Gene3D" id="3.30.750.24">
    <property type="entry name" value="STAS domain"/>
    <property type="match status" value="1"/>
</dbReference>
<feature type="transmembrane region" description="Helical" evidence="6">
    <location>
        <begin position="397"/>
        <end position="420"/>
    </location>
</feature>
<dbReference type="STRING" id="479431.Namu_1175"/>
<evidence type="ECO:0000256" key="6">
    <source>
        <dbReference type="SAM" id="Phobius"/>
    </source>
</evidence>
<sequence length="625" mass="64384">MTEEPELPGPAWTPAGGPAGAAPDRPIDHDLAFADEVVDPTPRPAPAPIPVRLRRSVTGWLASVRPRPRDLRADAIAGVSNAIASVPDGMAMALLVGVNPAFGLYSSFAGKIGGGLFSSTSLMVVTAAALAAGSVLEDVAPDERAGAVIALTLFVGILLIAVGLLRLGRYIRFVSRSVMVGFLTGIAVNIIFGQLPGLVGVEPDPGVAVQKAYYVAANLHEITVASALVGVGALAAMMLLGRTPLRLFGTLIAVVVTTAVVALAGLDDVRTVLDIGAIPTGFPPITLPPWPTLLNVDLMAGAAAIAAIILVQGAGVAESAPNPDGSPSSTNRDFIGQGAGNLVAGLFHGIPVGGSVSTTAINMAAGARSRWSAVFGGLWMLVILVALARWVEMVPLPTLSAVLIFAALMTIKPAVIAVVWKTSTTGKIAMTVTFVSTLALPIAAAVAVGVICSLVLQLNKEQRDFHLVRLVPVQGQFVERAAPTVLPDAQPVVLDVYGSLLYAGAKTLGARLPKPYGSSRPVVILRLRGRGSLGSTFFGVVAGYADELAAAGGRLYLSGLDPAMVDRFERSQQAEVRRKIAVFPATEVLGRSTLAALQDAQQWLAQPPDSPPDSPADSPPGPQDG</sequence>
<feature type="transmembrane region" description="Helical" evidence="6">
    <location>
        <begin position="219"/>
        <end position="240"/>
    </location>
</feature>
<dbReference type="PANTHER" id="PTHR11814">
    <property type="entry name" value="SULFATE TRANSPORTER"/>
    <property type="match status" value="1"/>
</dbReference>
<evidence type="ECO:0000313" key="9">
    <source>
        <dbReference type="Proteomes" id="UP000002218"/>
    </source>
</evidence>
<feature type="domain" description="STAS" evidence="7">
    <location>
        <begin position="492"/>
        <end position="596"/>
    </location>
</feature>
<dbReference type="GO" id="GO:0016020">
    <property type="term" value="C:membrane"/>
    <property type="evidence" value="ECO:0007669"/>
    <property type="project" value="UniProtKB-SubCell"/>
</dbReference>
<evidence type="ECO:0000256" key="3">
    <source>
        <dbReference type="ARBA" id="ARBA00022989"/>
    </source>
</evidence>
<dbReference type="SUPFAM" id="SSF52091">
    <property type="entry name" value="SpoIIaa-like"/>
    <property type="match status" value="1"/>
</dbReference>
<evidence type="ECO:0000256" key="1">
    <source>
        <dbReference type="ARBA" id="ARBA00004141"/>
    </source>
</evidence>
<dbReference type="InterPro" id="IPR036513">
    <property type="entry name" value="STAS_dom_sf"/>
</dbReference>
<comment type="subcellular location">
    <subcellularLocation>
        <location evidence="1">Membrane</location>
        <topology evidence="1">Multi-pass membrane protein</topology>
    </subcellularLocation>
</comment>
<feature type="compositionally biased region" description="Low complexity" evidence="5">
    <location>
        <begin position="9"/>
        <end position="23"/>
    </location>
</feature>
<dbReference type="Pfam" id="PF00916">
    <property type="entry name" value="Sulfate_transp"/>
    <property type="match status" value="1"/>
</dbReference>
<feature type="transmembrane region" description="Helical" evidence="6">
    <location>
        <begin position="432"/>
        <end position="456"/>
    </location>
</feature>
<keyword evidence="9" id="KW-1185">Reference proteome</keyword>
<feature type="region of interest" description="Disordered" evidence="5">
    <location>
        <begin position="600"/>
        <end position="625"/>
    </location>
</feature>
<evidence type="ECO:0000256" key="5">
    <source>
        <dbReference type="SAM" id="MobiDB-lite"/>
    </source>
</evidence>
<dbReference type="AlphaFoldDB" id="C8XCL7"/>
<name>C8XCL7_NAKMY</name>
<dbReference type="InterPro" id="IPR002645">
    <property type="entry name" value="STAS_dom"/>
</dbReference>
<feature type="compositionally biased region" description="Pro residues" evidence="5">
    <location>
        <begin position="608"/>
        <end position="625"/>
    </location>
</feature>
<feature type="transmembrane region" description="Helical" evidence="6">
    <location>
        <begin position="145"/>
        <end position="165"/>
    </location>
</feature>